<evidence type="ECO:0000313" key="2">
    <source>
        <dbReference type="EMBL" id="PJE77105.1"/>
    </source>
</evidence>
<dbReference type="Pfam" id="PF01243">
    <property type="entry name" value="PNPOx_N"/>
    <property type="match status" value="1"/>
</dbReference>
<dbReference type="Gene3D" id="2.30.110.10">
    <property type="entry name" value="Electron Transport, Fmn-binding Protein, Chain A"/>
    <property type="match status" value="1"/>
</dbReference>
<dbReference type="AlphaFoldDB" id="A0A2M8LI39"/>
<comment type="caution">
    <text evidence="2">The sequence shown here is derived from an EMBL/GenBank/DDBJ whole genome shotgun (WGS) entry which is preliminary data.</text>
</comment>
<evidence type="ECO:0000259" key="1">
    <source>
        <dbReference type="Pfam" id="PF01243"/>
    </source>
</evidence>
<gene>
    <name evidence="2" type="ORF">COV05_00650</name>
</gene>
<feature type="domain" description="Pyridoxamine 5'-phosphate oxidase N-terminal" evidence="1">
    <location>
        <begin position="4"/>
        <end position="131"/>
    </location>
</feature>
<sequence>MISITKDITNFLKKKFVMNLATCVENKPAVVPVVYVMDEVYNFYFITYRNSLKSKNLMENPQCSFVIWEFLKMSVQASGVASVVEDEAKKEWFVKEYSDKSTNDPNFWDPMFRMKIEEYVIFVIRPTWMRVLDLSHSTVRQEKSPFTEIRIPIKESGLES</sequence>
<dbReference type="InterPro" id="IPR012349">
    <property type="entry name" value="Split_barrel_FMN-bd"/>
</dbReference>
<protein>
    <recommendedName>
        <fullName evidence="1">Pyridoxamine 5'-phosphate oxidase N-terminal domain-containing protein</fullName>
    </recommendedName>
</protein>
<dbReference type="Proteomes" id="UP000231436">
    <property type="component" value="Unassembled WGS sequence"/>
</dbReference>
<name>A0A2M8LI39_9BACT</name>
<proteinExistence type="predicted"/>
<dbReference type="EMBL" id="PFEU01000006">
    <property type="protein sequence ID" value="PJE77105.1"/>
    <property type="molecule type" value="Genomic_DNA"/>
</dbReference>
<accession>A0A2M8LI39</accession>
<organism evidence="2 3">
    <name type="scientific">Candidatus Uhrbacteria bacterium CG10_big_fil_rev_8_21_14_0_10_48_16</name>
    <dbReference type="NCBI Taxonomy" id="1975038"/>
    <lineage>
        <taxon>Bacteria</taxon>
        <taxon>Candidatus Uhriibacteriota</taxon>
    </lineage>
</organism>
<dbReference type="InterPro" id="IPR011576">
    <property type="entry name" value="Pyridox_Oxase_N"/>
</dbReference>
<reference evidence="3" key="1">
    <citation type="submission" date="2017-09" db="EMBL/GenBank/DDBJ databases">
        <title>Depth-based differentiation of microbial function through sediment-hosted aquifers and enrichment of novel symbionts in the deep terrestrial subsurface.</title>
        <authorList>
            <person name="Probst A.J."/>
            <person name="Ladd B."/>
            <person name="Jarett J.K."/>
            <person name="Geller-Mcgrath D.E."/>
            <person name="Sieber C.M.K."/>
            <person name="Emerson J.B."/>
            <person name="Anantharaman K."/>
            <person name="Thomas B.C."/>
            <person name="Malmstrom R."/>
            <person name="Stieglmeier M."/>
            <person name="Klingl A."/>
            <person name="Woyke T."/>
            <person name="Ryan C.M."/>
            <person name="Banfield J.F."/>
        </authorList>
    </citation>
    <scope>NUCLEOTIDE SEQUENCE [LARGE SCALE GENOMIC DNA]</scope>
</reference>
<evidence type="ECO:0000313" key="3">
    <source>
        <dbReference type="Proteomes" id="UP000231436"/>
    </source>
</evidence>
<dbReference type="SUPFAM" id="SSF50475">
    <property type="entry name" value="FMN-binding split barrel"/>
    <property type="match status" value="1"/>
</dbReference>